<dbReference type="EMBL" id="LWAE01000002">
    <property type="protein sequence ID" value="KZL91822.1"/>
    <property type="molecule type" value="Genomic_DNA"/>
</dbReference>
<reference evidence="8 9" key="1">
    <citation type="submission" date="2016-04" db="EMBL/GenBank/DDBJ databases">
        <title>Genome sequence of Clostridium magnum DSM 2767.</title>
        <authorList>
            <person name="Poehlein A."/>
            <person name="Uhlig R."/>
            <person name="Fischer R."/>
            <person name="Bahl H."/>
            <person name="Daniel R."/>
        </authorList>
    </citation>
    <scope>NUCLEOTIDE SEQUENCE [LARGE SCALE GENOMIC DNA]</scope>
    <source>
        <strain evidence="8 9">DSM 2767</strain>
    </source>
</reference>
<dbReference type="RefSeq" id="WP_066620624.1">
    <property type="nucleotide sequence ID" value="NZ_FQXL01000022.1"/>
</dbReference>
<dbReference type="Pfam" id="PF02525">
    <property type="entry name" value="Flavodoxin_2"/>
    <property type="match status" value="1"/>
</dbReference>
<evidence type="ECO:0000259" key="7">
    <source>
        <dbReference type="Pfam" id="PF02525"/>
    </source>
</evidence>
<comment type="function">
    <text evidence="6">Also exhibits azoreductase activity. Catalyzes the reductive cleavage of the azo bond in aromatic azo compounds to the corresponding amines.</text>
</comment>
<comment type="catalytic activity">
    <reaction evidence="5">
        <text>N,N-dimethyl-1,4-phenylenediamine + anthranilate + 2 NAD(+) = 2-(4-dimethylaminophenyl)diazenylbenzoate + 2 NADH + 2 H(+)</text>
        <dbReference type="Rhea" id="RHEA:55872"/>
        <dbReference type="ChEBI" id="CHEBI:15378"/>
        <dbReference type="ChEBI" id="CHEBI:15783"/>
        <dbReference type="ChEBI" id="CHEBI:16567"/>
        <dbReference type="ChEBI" id="CHEBI:57540"/>
        <dbReference type="ChEBI" id="CHEBI:57945"/>
        <dbReference type="ChEBI" id="CHEBI:71579"/>
        <dbReference type="EC" id="1.7.1.17"/>
    </reaction>
    <physiologicalReaction direction="right-to-left" evidence="5">
        <dbReference type="Rhea" id="RHEA:55874"/>
    </physiologicalReaction>
</comment>
<comment type="similarity">
    <text evidence="6">Belongs to the azoreductase type 1 family.</text>
</comment>
<dbReference type="GO" id="GO:0016655">
    <property type="term" value="F:oxidoreductase activity, acting on NAD(P)H, quinone or similar compound as acceptor"/>
    <property type="evidence" value="ECO:0007669"/>
    <property type="project" value="InterPro"/>
</dbReference>
<dbReference type="EC" id="1.7.1.17" evidence="6"/>
<proteinExistence type="inferred from homology"/>
<protein>
    <recommendedName>
        <fullName evidence="6">FMN dependent NADH:quinone oxidoreductase</fullName>
        <ecNumber evidence="6">1.6.5.-</ecNumber>
    </recommendedName>
    <alternativeName>
        <fullName evidence="6">Azo-dye reductase</fullName>
    </alternativeName>
    <alternativeName>
        <fullName evidence="6">FMN-dependent NADH-azo compound oxidoreductase</fullName>
    </alternativeName>
    <alternativeName>
        <fullName evidence="6">FMN-dependent NADH-azoreductase</fullName>
        <ecNumber evidence="6">1.7.1.17</ecNumber>
    </alternativeName>
</protein>
<comment type="subunit">
    <text evidence="6">Homodimer.</text>
</comment>
<dbReference type="Gene3D" id="3.40.50.360">
    <property type="match status" value="1"/>
</dbReference>
<evidence type="ECO:0000313" key="8">
    <source>
        <dbReference type="EMBL" id="KZL91822.1"/>
    </source>
</evidence>
<dbReference type="SUPFAM" id="SSF52218">
    <property type="entry name" value="Flavoproteins"/>
    <property type="match status" value="1"/>
</dbReference>
<keyword evidence="1 6" id="KW-0285">Flavoprotein</keyword>
<comment type="cofactor">
    <cofactor evidence="6">
        <name>FMN</name>
        <dbReference type="ChEBI" id="CHEBI:58210"/>
    </cofactor>
    <text evidence="6">Binds 1 FMN per subunit.</text>
</comment>
<comment type="function">
    <text evidence="6">Quinone reductase that provides resistance to thiol-specific stress caused by electrophilic quinones.</text>
</comment>
<name>A0A161YMF4_9CLOT</name>
<evidence type="ECO:0000256" key="6">
    <source>
        <dbReference type="HAMAP-Rule" id="MF_01216"/>
    </source>
</evidence>
<evidence type="ECO:0000256" key="3">
    <source>
        <dbReference type="ARBA" id="ARBA00023002"/>
    </source>
</evidence>
<dbReference type="InterPro" id="IPR029039">
    <property type="entry name" value="Flavoprotein-like_sf"/>
</dbReference>
<keyword evidence="2 6" id="KW-0288">FMN</keyword>
<organism evidence="8 9">
    <name type="scientific">Clostridium magnum DSM 2767</name>
    <dbReference type="NCBI Taxonomy" id="1121326"/>
    <lineage>
        <taxon>Bacteria</taxon>
        <taxon>Bacillati</taxon>
        <taxon>Bacillota</taxon>
        <taxon>Clostridia</taxon>
        <taxon>Eubacteriales</taxon>
        <taxon>Clostridiaceae</taxon>
        <taxon>Clostridium</taxon>
    </lineage>
</organism>
<dbReference type="PANTHER" id="PTHR43741">
    <property type="entry name" value="FMN-DEPENDENT NADH-AZOREDUCTASE 1"/>
    <property type="match status" value="1"/>
</dbReference>
<accession>A0A161YMF4</accession>
<dbReference type="InterPro" id="IPR023048">
    <property type="entry name" value="NADH:quinone_OxRdtase_FMN_depd"/>
</dbReference>
<dbReference type="EC" id="1.6.5.-" evidence="6"/>
<comment type="catalytic activity">
    <reaction evidence="6">
        <text>2 a quinone + NADH + H(+) = 2 a 1,4-benzosemiquinone + NAD(+)</text>
        <dbReference type="Rhea" id="RHEA:65952"/>
        <dbReference type="ChEBI" id="CHEBI:15378"/>
        <dbReference type="ChEBI" id="CHEBI:57540"/>
        <dbReference type="ChEBI" id="CHEBI:57945"/>
        <dbReference type="ChEBI" id="CHEBI:132124"/>
        <dbReference type="ChEBI" id="CHEBI:134225"/>
    </reaction>
</comment>
<evidence type="ECO:0000313" key="9">
    <source>
        <dbReference type="Proteomes" id="UP000076603"/>
    </source>
</evidence>
<feature type="domain" description="Flavodoxin-like fold" evidence="7">
    <location>
        <begin position="3"/>
        <end position="194"/>
    </location>
</feature>
<dbReference type="OrthoDB" id="9805013at2"/>
<comment type="caution">
    <text evidence="6">Lacks conserved residue(s) required for the propagation of feature annotation.</text>
</comment>
<dbReference type="GO" id="GO:0010181">
    <property type="term" value="F:FMN binding"/>
    <property type="evidence" value="ECO:0007669"/>
    <property type="project" value="UniProtKB-UniRule"/>
</dbReference>
<sequence>MDKILFINACVRGISISRTYKIANRFLQECKKLNPNCSITELTLTDLPITCFSNDNLKNKEKLLEQGDYQNPMFNLARQFASASKIVIAAPFWEFSFPAILKVYIENIAVLGITFTYNSDGMVGMCKAEKMLFITTRGGVFTEADTCELEMGSRYLEALCKMFGIDQYECLYAEGLDIIGNNVDDIISEAIKKAINLAAEF</sequence>
<dbReference type="GO" id="GO:0009055">
    <property type="term" value="F:electron transfer activity"/>
    <property type="evidence" value="ECO:0007669"/>
    <property type="project" value="UniProtKB-UniRule"/>
</dbReference>
<dbReference type="Proteomes" id="UP000076603">
    <property type="component" value="Unassembled WGS sequence"/>
</dbReference>
<dbReference type="HAMAP" id="MF_01216">
    <property type="entry name" value="Azoreductase_type1"/>
    <property type="match status" value="1"/>
</dbReference>
<keyword evidence="9" id="KW-1185">Reference proteome</keyword>
<keyword evidence="3 6" id="KW-0560">Oxidoreductase</keyword>
<dbReference type="STRING" id="1121326.CLMAG_16280"/>
<dbReference type="PANTHER" id="PTHR43741:SF4">
    <property type="entry name" value="FMN-DEPENDENT NADH:QUINONE OXIDOREDUCTASE"/>
    <property type="match status" value="1"/>
</dbReference>
<dbReference type="GO" id="GO:0016652">
    <property type="term" value="F:oxidoreductase activity, acting on NAD(P)H as acceptor"/>
    <property type="evidence" value="ECO:0007669"/>
    <property type="project" value="UniProtKB-UniRule"/>
</dbReference>
<dbReference type="InterPro" id="IPR003680">
    <property type="entry name" value="Flavodoxin_fold"/>
</dbReference>
<evidence type="ECO:0000256" key="5">
    <source>
        <dbReference type="ARBA" id="ARBA00048542"/>
    </source>
</evidence>
<dbReference type="PATRIC" id="fig|1121326.3.peg.1601"/>
<evidence type="ECO:0000256" key="2">
    <source>
        <dbReference type="ARBA" id="ARBA00022643"/>
    </source>
</evidence>
<feature type="binding site" evidence="6">
    <location>
        <begin position="136"/>
        <end position="139"/>
    </location>
    <ligand>
        <name>FMN</name>
        <dbReference type="ChEBI" id="CHEBI:58210"/>
    </ligand>
</feature>
<evidence type="ECO:0000256" key="4">
    <source>
        <dbReference type="ARBA" id="ARBA00023027"/>
    </source>
</evidence>
<evidence type="ECO:0000256" key="1">
    <source>
        <dbReference type="ARBA" id="ARBA00022630"/>
    </source>
</evidence>
<comment type="caution">
    <text evidence="8">The sequence shown here is derived from an EMBL/GenBank/DDBJ whole genome shotgun (WGS) entry which is preliminary data.</text>
</comment>
<keyword evidence="4 6" id="KW-0520">NAD</keyword>
<dbReference type="InterPro" id="IPR050104">
    <property type="entry name" value="FMN-dep_NADH:Q_OxRdtase_AzoR1"/>
</dbReference>
<dbReference type="AlphaFoldDB" id="A0A161YMF4"/>
<gene>
    <name evidence="8" type="primary">azoR2_1</name>
    <name evidence="6" type="synonym">azoR</name>
    <name evidence="8" type="ORF">CLMAG_16280</name>
</gene>